<gene>
    <name evidence="2" type="ORF">PENTCL1PPCAC_27003</name>
</gene>
<evidence type="ECO:0000313" key="3">
    <source>
        <dbReference type="Proteomes" id="UP001432027"/>
    </source>
</evidence>
<dbReference type="Proteomes" id="UP001432027">
    <property type="component" value="Unassembled WGS sequence"/>
</dbReference>
<keyword evidence="3" id="KW-1185">Reference proteome</keyword>
<sequence length="487" mass="56719">MSHEMRNPWAEYVKYREEKTKKIRIPTRPKKEMPQLAAWLRGLSTEMRDLGHERQASCIHEEIAELYLAGKNATVADRNEARKEYLMAARLSARGEDARREQIYLTPLTSASCEDLFNKAIHLSMQMNDLKMAGLTAFEAATATKEWKHNGETSVAFLERSIRLLEGEVNTQSTAYFHLILSEAEGGKWWMCLSLLDDLWMIVMKSRQDSLLVESSLIECEIMTALIICMMSPSEVAGRHKCIHDLYSKLHPVEVHFALLEEGRSQEAEEYRQQVQSRSKRNHQWNAVPEESCLGEELFWLVKDIVWMIYYGETDNLTATMEDKEAMRTFPEHSKKLIPLVSDGTSSEDVWILPHDPSRLQLQLIKDKEEKEENKKEEEETEEDKKRREEKTEEEEKERSWRMGRFMEDNGLEYGDKDIDLPTPAIEKLKEVVRIDKKKKEKEEETKKESEDDNEKKDEVDEKEKAKIKDPLGAIRDSSDESPIRSS</sequence>
<reference evidence="2" key="1">
    <citation type="submission" date="2023-10" db="EMBL/GenBank/DDBJ databases">
        <title>Genome assembly of Pristionchus species.</title>
        <authorList>
            <person name="Yoshida K."/>
            <person name="Sommer R.J."/>
        </authorList>
    </citation>
    <scope>NUCLEOTIDE SEQUENCE</scope>
    <source>
        <strain evidence="2">RS0144</strain>
    </source>
</reference>
<evidence type="ECO:0000313" key="2">
    <source>
        <dbReference type="EMBL" id="GMT04829.1"/>
    </source>
</evidence>
<protein>
    <submittedName>
        <fullName evidence="2">Uncharacterized protein</fullName>
    </submittedName>
</protein>
<comment type="caution">
    <text evidence="2">The sequence shown here is derived from an EMBL/GenBank/DDBJ whole genome shotgun (WGS) entry which is preliminary data.</text>
</comment>
<feature type="compositionally biased region" description="Basic and acidic residues" evidence="1">
    <location>
        <begin position="477"/>
        <end position="487"/>
    </location>
</feature>
<evidence type="ECO:0000256" key="1">
    <source>
        <dbReference type="SAM" id="MobiDB-lite"/>
    </source>
</evidence>
<dbReference type="EMBL" id="BTSX01000006">
    <property type="protein sequence ID" value="GMT04829.1"/>
    <property type="molecule type" value="Genomic_DNA"/>
</dbReference>
<accession>A0AAV5UEK3</accession>
<proteinExistence type="predicted"/>
<organism evidence="2 3">
    <name type="scientific">Pristionchus entomophagus</name>
    <dbReference type="NCBI Taxonomy" id="358040"/>
    <lineage>
        <taxon>Eukaryota</taxon>
        <taxon>Metazoa</taxon>
        <taxon>Ecdysozoa</taxon>
        <taxon>Nematoda</taxon>
        <taxon>Chromadorea</taxon>
        <taxon>Rhabditida</taxon>
        <taxon>Rhabditina</taxon>
        <taxon>Diplogasteromorpha</taxon>
        <taxon>Diplogasteroidea</taxon>
        <taxon>Neodiplogasteridae</taxon>
        <taxon>Pristionchus</taxon>
    </lineage>
</organism>
<feature type="region of interest" description="Disordered" evidence="1">
    <location>
        <begin position="364"/>
        <end position="487"/>
    </location>
</feature>
<dbReference type="AlphaFoldDB" id="A0AAV5UEK3"/>
<feature type="compositionally biased region" description="Basic and acidic residues" evidence="1">
    <location>
        <begin position="441"/>
        <end position="470"/>
    </location>
</feature>
<feature type="compositionally biased region" description="Basic and acidic residues" evidence="1">
    <location>
        <begin position="397"/>
        <end position="420"/>
    </location>
</feature>
<feature type="compositionally biased region" description="Basic and acidic residues" evidence="1">
    <location>
        <begin position="365"/>
        <end position="391"/>
    </location>
</feature>
<name>A0AAV5UEK3_9BILA</name>